<dbReference type="PANTHER" id="PTHR43671:SF13">
    <property type="entry name" value="SERINE_THREONINE-PROTEIN KINASE NEK2"/>
    <property type="match status" value="1"/>
</dbReference>
<keyword evidence="8" id="KW-1185">Reference proteome</keyword>
<dbReference type="Gene3D" id="3.30.200.20">
    <property type="entry name" value="Phosphorylase Kinase, domain 1"/>
    <property type="match status" value="1"/>
</dbReference>
<keyword evidence="4" id="KW-0418">Kinase</keyword>
<keyword evidence="2" id="KW-0808">Transferase</keyword>
<dbReference type="SUPFAM" id="SSF56112">
    <property type="entry name" value="Protein kinase-like (PK-like)"/>
    <property type="match status" value="1"/>
</dbReference>
<dbReference type="Proteomes" id="UP000606730">
    <property type="component" value="Unassembled WGS sequence"/>
</dbReference>
<dbReference type="InterPro" id="IPR011009">
    <property type="entry name" value="Kinase-like_dom_sf"/>
</dbReference>
<dbReference type="CDD" id="cd14014">
    <property type="entry name" value="STKc_PknB_like"/>
    <property type="match status" value="1"/>
</dbReference>
<dbReference type="InterPro" id="IPR050660">
    <property type="entry name" value="NEK_Ser/Thr_kinase"/>
</dbReference>
<protein>
    <recommendedName>
        <fullName evidence="1">non-specific serine/threonine protein kinase</fullName>
        <ecNumber evidence="1">2.7.11.1</ecNumber>
    </recommendedName>
</protein>
<keyword evidence="5" id="KW-0067">ATP-binding</keyword>
<evidence type="ECO:0000256" key="2">
    <source>
        <dbReference type="ARBA" id="ARBA00022679"/>
    </source>
</evidence>
<comment type="caution">
    <text evidence="7">The sequence shown here is derived from an EMBL/GenBank/DDBJ whole genome shotgun (WGS) entry which is preliminary data.</text>
</comment>
<proteinExistence type="predicted"/>
<evidence type="ECO:0000313" key="8">
    <source>
        <dbReference type="Proteomes" id="UP000606730"/>
    </source>
</evidence>
<accession>A0A917AE42</accession>
<keyword evidence="3" id="KW-0547">Nucleotide-binding</keyword>
<dbReference type="EC" id="2.7.11.1" evidence="1"/>
<reference evidence="7" key="2">
    <citation type="submission" date="2020-09" db="EMBL/GenBank/DDBJ databases">
        <authorList>
            <person name="Sun Q."/>
            <person name="Zhou Y."/>
        </authorList>
    </citation>
    <scope>NUCLEOTIDE SEQUENCE</scope>
    <source>
        <strain evidence="7">CGMCC 1.16012</strain>
    </source>
</reference>
<evidence type="ECO:0000259" key="6">
    <source>
        <dbReference type="PROSITE" id="PS50011"/>
    </source>
</evidence>
<evidence type="ECO:0000256" key="4">
    <source>
        <dbReference type="ARBA" id="ARBA00022777"/>
    </source>
</evidence>
<dbReference type="AlphaFoldDB" id="A0A917AE42"/>
<organism evidence="7 8">
    <name type="scientific">Actibacterium pelagium</name>
    <dbReference type="NCBI Taxonomy" id="2029103"/>
    <lineage>
        <taxon>Bacteria</taxon>
        <taxon>Pseudomonadati</taxon>
        <taxon>Pseudomonadota</taxon>
        <taxon>Alphaproteobacteria</taxon>
        <taxon>Rhodobacterales</taxon>
        <taxon>Roseobacteraceae</taxon>
        <taxon>Actibacterium</taxon>
    </lineage>
</organism>
<evidence type="ECO:0000256" key="3">
    <source>
        <dbReference type="ARBA" id="ARBA00022741"/>
    </source>
</evidence>
<dbReference type="Pfam" id="PF00069">
    <property type="entry name" value="Pkinase"/>
    <property type="match status" value="1"/>
</dbReference>
<gene>
    <name evidence="7" type="ORF">GCM10011517_13230</name>
</gene>
<dbReference type="GO" id="GO:0004674">
    <property type="term" value="F:protein serine/threonine kinase activity"/>
    <property type="evidence" value="ECO:0007669"/>
    <property type="project" value="UniProtKB-EC"/>
</dbReference>
<reference evidence="7" key="1">
    <citation type="journal article" date="2014" name="Int. J. Syst. Evol. Microbiol.">
        <title>Complete genome sequence of Corynebacterium casei LMG S-19264T (=DSM 44701T), isolated from a smear-ripened cheese.</title>
        <authorList>
            <consortium name="US DOE Joint Genome Institute (JGI-PGF)"/>
            <person name="Walter F."/>
            <person name="Albersmeier A."/>
            <person name="Kalinowski J."/>
            <person name="Ruckert C."/>
        </authorList>
    </citation>
    <scope>NUCLEOTIDE SEQUENCE</scope>
    <source>
        <strain evidence="7">CGMCC 1.16012</strain>
    </source>
</reference>
<dbReference type="PROSITE" id="PS50011">
    <property type="entry name" value="PROTEIN_KINASE_DOM"/>
    <property type="match status" value="1"/>
</dbReference>
<dbReference type="PROSITE" id="PS00109">
    <property type="entry name" value="PROTEIN_KINASE_TYR"/>
    <property type="match status" value="1"/>
</dbReference>
<name>A0A917AE42_9RHOB</name>
<dbReference type="Gene3D" id="1.10.510.10">
    <property type="entry name" value="Transferase(Phosphotransferase) domain 1"/>
    <property type="match status" value="1"/>
</dbReference>
<dbReference type="GO" id="GO:0005524">
    <property type="term" value="F:ATP binding"/>
    <property type="evidence" value="ECO:0007669"/>
    <property type="project" value="UniProtKB-KW"/>
</dbReference>
<dbReference type="PANTHER" id="PTHR43671">
    <property type="entry name" value="SERINE/THREONINE-PROTEIN KINASE NEK"/>
    <property type="match status" value="1"/>
</dbReference>
<feature type="domain" description="Protein kinase" evidence="6">
    <location>
        <begin position="32"/>
        <end position="307"/>
    </location>
</feature>
<dbReference type="InterPro" id="IPR008266">
    <property type="entry name" value="Tyr_kinase_AS"/>
</dbReference>
<dbReference type="EMBL" id="BMKN01000001">
    <property type="protein sequence ID" value="GGE46838.1"/>
    <property type="molecule type" value="Genomic_DNA"/>
</dbReference>
<sequence length="442" mass="49390">MDSVEAQLDPMDELPGSEDALAPGTKLLGGVYTIDRFLKSGGFGITYIAHDSLGRHVVIKECFPGAICARHNHSVVVRSRHSLGELAKVVNCFKLEVRALSRIAHKNIVKVHDVFDENDTAYMAMDLISGPDLLDVIDDRVEVLTPERVMDMLEQLLGALTHIHGMGMLHRDISPDNILLDDQGDPVLIDFGAAREESARKSRALSGLQIVKDGYSPQELYIKGAENAPTIDIYALGATFYHVITGDVPPDGNSRLLKIAEGQADPYESLIGRAPGYPDEFLRAVDKALRVLPRDRFQSAEEWRLFLDGKISNQGAEAAISTLMTWLDENPNTRVKTEPLPKREISKRPEFEKPKKITRQSYDESLLVDEETERRITSKTLRIIRSVISRPLGLEETRESDWLEDTVVEDGPQGLSVEYRIRRAAFWVIGLSLAVGAFHWPF</sequence>
<evidence type="ECO:0000313" key="7">
    <source>
        <dbReference type="EMBL" id="GGE46838.1"/>
    </source>
</evidence>
<dbReference type="RefSeq" id="WP_095595859.1">
    <property type="nucleotide sequence ID" value="NZ_BMKN01000001.1"/>
</dbReference>
<evidence type="ECO:0000256" key="1">
    <source>
        <dbReference type="ARBA" id="ARBA00012513"/>
    </source>
</evidence>
<evidence type="ECO:0000256" key="5">
    <source>
        <dbReference type="ARBA" id="ARBA00022840"/>
    </source>
</evidence>
<dbReference type="InterPro" id="IPR000719">
    <property type="entry name" value="Prot_kinase_dom"/>
</dbReference>